<feature type="domain" description="Cadherin" evidence="10">
    <location>
        <begin position="444"/>
        <end position="523"/>
    </location>
</feature>
<evidence type="ECO:0000256" key="7">
    <source>
        <dbReference type="PROSITE-ProRule" id="PRU00043"/>
    </source>
</evidence>
<feature type="domain" description="Cadherin" evidence="10">
    <location>
        <begin position="282"/>
        <end position="440"/>
    </location>
</feature>
<reference evidence="11" key="1">
    <citation type="submission" date="2016-01" db="EMBL/GenBank/DDBJ databases">
        <title>Reference transcriptome for the parasite Schistocephalus solidus: insights into the molecular evolution of parasitism.</title>
        <authorList>
            <person name="Hebert F.O."/>
            <person name="Grambauer S."/>
            <person name="Barber I."/>
            <person name="Landry C.R."/>
            <person name="Aubin-Horth N."/>
        </authorList>
    </citation>
    <scope>NUCLEOTIDE SEQUENCE</scope>
</reference>
<comment type="subcellular location">
    <subcellularLocation>
        <location evidence="1">Membrane</location>
    </subcellularLocation>
</comment>
<dbReference type="FunFam" id="2.60.40.60:FF:000020">
    <property type="entry name" value="Dachsous cadherin-related 1b"/>
    <property type="match status" value="1"/>
</dbReference>
<dbReference type="GO" id="GO:0007156">
    <property type="term" value="P:homophilic cell adhesion via plasma membrane adhesion molecules"/>
    <property type="evidence" value="ECO:0007669"/>
    <property type="project" value="InterPro"/>
</dbReference>
<keyword evidence="6 9" id="KW-0472">Membrane</keyword>
<dbReference type="PROSITE" id="PS00232">
    <property type="entry name" value="CADHERIN_1"/>
    <property type="match status" value="2"/>
</dbReference>
<organism evidence="11">
    <name type="scientific">Schistocephalus solidus</name>
    <name type="common">Tapeworm</name>
    <dbReference type="NCBI Taxonomy" id="70667"/>
    <lineage>
        <taxon>Eukaryota</taxon>
        <taxon>Metazoa</taxon>
        <taxon>Spiralia</taxon>
        <taxon>Lophotrochozoa</taxon>
        <taxon>Platyhelminthes</taxon>
        <taxon>Cestoda</taxon>
        <taxon>Eucestoda</taxon>
        <taxon>Diphyllobothriidea</taxon>
        <taxon>Diphyllobothriidae</taxon>
        <taxon>Schistocephalus</taxon>
    </lineage>
</organism>
<dbReference type="AlphaFoldDB" id="A0A0X3NL56"/>
<evidence type="ECO:0000259" key="10">
    <source>
        <dbReference type="PROSITE" id="PS50268"/>
    </source>
</evidence>
<evidence type="ECO:0000256" key="8">
    <source>
        <dbReference type="SAM" id="MobiDB-lite"/>
    </source>
</evidence>
<gene>
    <name evidence="11" type="ORF">TR99310</name>
</gene>
<dbReference type="PRINTS" id="PR00205">
    <property type="entry name" value="CADHERIN"/>
</dbReference>
<feature type="transmembrane region" description="Helical" evidence="9">
    <location>
        <begin position="633"/>
        <end position="654"/>
    </location>
</feature>
<proteinExistence type="predicted"/>
<feature type="domain" description="Cadherin" evidence="10">
    <location>
        <begin position="189"/>
        <end position="276"/>
    </location>
</feature>
<protein>
    <recommendedName>
        <fullName evidence="10">Cadherin domain-containing protein</fullName>
    </recommendedName>
</protein>
<feature type="compositionally biased region" description="Basic and acidic residues" evidence="8">
    <location>
        <begin position="538"/>
        <end position="550"/>
    </location>
</feature>
<keyword evidence="3" id="KW-0677">Repeat</keyword>
<evidence type="ECO:0000256" key="4">
    <source>
        <dbReference type="ARBA" id="ARBA00022837"/>
    </source>
</evidence>
<keyword evidence="5 9" id="KW-1133">Transmembrane helix</keyword>
<feature type="region of interest" description="Disordered" evidence="8">
    <location>
        <begin position="530"/>
        <end position="550"/>
    </location>
</feature>
<evidence type="ECO:0000313" key="11">
    <source>
        <dbReference type="EMBL" id="JAP40355.1"/>
    </source>
</evidence>
<sequence length="940" mass="103430">MGLIRPTHSPVAQLCSFKSLTRMTKPLGSKYIHFILQRMLLNKKTGSTVETTAQENGMMEQLLALVEVTDPDLEGLDSVDCQLKGPMAEYFQLTSQGSNKNEYSLLTNAQLDREATSRLEVSLICRDSADHTTRQDIGINLLDTNDNAPVFDSPIYELFVREDDGESVAGAEGTTSTRRLRSRTGEFSIHATDSDAGINAQISYRLEPDPSDQASAKYFSINQTTGSLFANARLDREVKSWHKFIVVAADHGSPALSSSAEVLVHVEDVNDNAPQFILQTTTDSGYAFSIQENESPGKFVGIVTAIDVDDMPNPGEIQSALAFLREANPEEMKTPPRLGATEKNPSKLLYSLGNEKDAIFFRIDKHTGEITTRRRLDREVQSSYSLRVIVSDGVPNPAADTTALTASSGPRWSFPKQRVHTAVTTVVVSVLDENDNSPTFIQPNSTNHLILLDPTTIPGRSLLQIIATDPDEGENGKVTYSIFDGNTGSIFNVDPFAGLLYLQGQIPRGAIDQVNMAAYTAPVASPKGTFGEAGWSGETERRHTGEAGERRPSDHIVANSIIHPTYVLGIEACDRGLPPRCSRFPNLQVQLRVPSDQNTLAPDSEQLGVGTRFIDKVDRLASDWGRNSVVEQVIIGMTVFFAVVVLVGLLVIFLMREGSCRLLRGNSKKDKIVEKVKQQTPCGTGRREVELMKQGGQTLTLRQDEYSISSPSQAFFSEASWPTVMDANTVAFETRQSGGCGRLVRTTGNPTFSPIPQQMECGLTSSATYRSGYHFGHQLQQPPPISGYGALGPTSLLPMRAPPVTTIHPTAYRRDEYQTLDPTITTNHCMPERDAYYRTTQHLNNEMHPVVQSLSPEEGEYHRMLVTSAADMETRFQPIPSEAFASQGPLTSDRASPKSLDLEKHFPSEIDEERRDLNPIQPTSKTVKARTLNFPKATFV</sequence>
<evidence type="ECO:0000256" key="1">
    <source>
        <dbReference type="ARBA" id="ARBA00004370"/>
    </source>
</evidence>
<dbReference type="InterPro" id="IPR015919">
    <property type="entry name" value="Cadherin-like_sf"/>
</dbReference>
<evidence type="ECO:0000256" key="5">
    <source>
        <dbReference type="ARBA" id="ARBA00022989"/>
    </source>
</evidence>
<evidence type="ECO:0000256" key="6">
    <source>
        <dbReference type="ARBA" id="ARBA00023136"/>
    </source>
</evidence>
<dbReference type="PROSITE" id="PS50268">
    <property type="entry name" value="CADHERIN_2"/>
    <property type="match status" value="4"/>
</dbReference>
<evidence type="ECO:0000256" key="9">
    <source>
        <dbReference type="SAM" id="Phobius"/>
    </source>
</evidence>
<dbReference type="CDD" id="cd11304">
    <property type="entry name" value="Cadherin_repeat"/>
    <property type="match status" value="4"/>
</dbReference>
<dbReference type="SMART" id="SM00112">
    <property type="entry name" value="CA"/>
    <property type="match status" value="4"/>
</dbReference>
<evidence type="ECO:0000256" key="2">
    <source>
        <dbReference type="ARBA" id="ARBA00022692"/>
    </source>
</evidence>
<dbReference type="PANTHER" id="PTHR24026:SF133">
    <property type="entry name" value="CADHERIN-RELATED FAMILY MEMBER 2"/>
    <property type="match status" value="1"/>
</dbReference>
<dbReference type="InterPro" id="IPR020894">
    <property type="entry name" value="Cadherin_CS"/>
</dbReference>
<evidence type="ECO:0000256" key="3">
    <source>
        <dbReference type="ARBA" id="ARBA00022737"/>
    </source>
</evidence>
<dbReference type="Gene3D" id="2.60.40.60">
    <property type="entry name" value="Cadherins"/>
    <property type="match status" value="4"/>
</dbReference>
<feature type="domain" description="Cadherin" evidence="10">
    <location>
        <begin position="45"/>
        <end position="151"/>
    </location>
</feature>
<dbReference type="Pfam" id="PF00028">
    <property type="entry name" value="Cadherin"/>
    <property type="match status" value="3"/>
</dbReference>
<name>A0A0X3NL56_SCHSO</name>
<dbReference type="GO" id="GO:0005509">
    <property type="term" value="F:calcium ion binding"/>
    <property type="evidence" value="ECO:0007669"/>
    <property type="project" value="UniProtKB-UniRule"/>
</dbReference>
<keyword evidence="2 9" id="KW-0812">Transmembrane</keyword>
<accession>A0A0X3NL56</accession>
<dbReference type="SUPFAM" id="SSF49313">
    <property type="entry name" value="Cadherin-like"/>
    <property type="match status" value="4"/>
</dbReference>
<keyword evidence="4 7" id="KW-0106">Calcium</keyword>
<dbReference type="PANTHER" id="PTHR24026">
    <property type="entry name" value="FAT ATYPICAL CADHERIN-RELATED"/>
    <property type="match status" value="1"/>
</dbReference>
<feature type="region of interest" description="Disordered" evidence="8">
    <location>
        <begin position="881"/>
        <end position="901"/>
    </location>
</feature>
<dbReference type="EMBL" id="GEEE01022870">
    <property type="protein sequence ID" value="JAP40355.1"/>
    <property type="molecule type" value="Transcribed_RNA"/>
</dbReference>
<dbReference type="InterPro" id="IPR002126">
    <property type="entry name" value="Cadherin-like_dom"/>
</dbReference>
<dbReference type="GO" id="GO:0005886">
    <property type="term" value="C:plasma membrane"/>
    <property type="evidence" value="ECO:0007669"/>
    <property type="project" value="InterPro"/>
</dbReference>